<evidence type="ECO:0000313" key="1">
    <source>
        <dbReference type="EMBL" id="QIT17298.1"/>
    </source>
</evidence>
<dbReference type="Proteomes" id="UP000501692">
    <property type="component" value="Chromosome"/>
</dbReference>
<proteinExistence type="predicted"/>
<organism evidence="1 2">
    <name type="scientific">Acinetobacter pittii</name>
    <name type="common">Acinetobacter genomosp. 3</name>
    <dbReference type="NCBI Taxonomy" id="48296"/>
    <lineage>
        <taxon>Bacteria</taxon>
        <taxon>Pseudomonadati</taxon>
        <taxon>Pseudomonadota</taxon>
        <taxon>Gammaproteobacteria</taxon>
        <taxon>Moraxellales</taxon>
        <taxon>Moraxellaceae</taxon>
        <taxon>Acinetobacter</taxon>
        <taxon>Acinetobacter calcoaceticus/baumannii complex</taxon>
    </lineage>
</organism>
<dbReference type="EMBL" id="CP049806">
    <property type="protein sequence ID" value="QIT17298.1"/>
    <property type="molecule type" value="Genomic_DNA"/>
</dbReference>
<protein>
    <submittedName>
        <fullName evidence="1">Uncharacterized protein</fullName>
    </submittedName>
</protein>
<name>A0A6H0FSI4_ACIPI</name>
<accession>A0A6H0FSI4</accession>
<reference evidence="1 2" key="1">
    <citation type="submission" date="2020-03" db="EMBL/GenBank/DDBJ databases">
        <authorList>
            <person name="Zhang L."/>
            <person name="Han X."/>
            <person name="Chen Y."/>
            <person name="Yu Y."/>
        </authorList>
    </citation>
    <scope>NUCLEOTIDE SEQUENCE [LARGE SCALE GENOMIC DNA]</scope>
    <source>
        <strain evidence="1 2">A1254</strain>
    </source>
</reference>
<gene>
    <name evidence="1" type="ORF">G8E09_05985</name>
</gene>
<dbReference type="RefSeq" id="WP_167563279.1">
    <property type="nucleotide sequence ID" value="NZ_CP049806.1"/>
</dbReference>
<dbReference type="AlphaFoldDB" id="A0A6H0FSI4"/>
<evidence type="ECO:0000313" key="2">
    <source>
        <dbReference type="Proteomes" id="UP000501692"/>
    </source>
</evidence>
<sequence>MKNQNVGIEVNGGGRHKISESTIHVKGNGKAIVLNETFDNEITKVTILLDEERKYFINLKSDLESIQDNAINPLTQKTYKNEAVNQIQKIIDLPNRETFQKNTLELISLLSSWLTIKSALAPNLTVHISELLKLIGG</sequence>